<evidence type="ECO:0000256" key="14">
    <source>
        <dbReference type="SAM" id="Coils"/>
    </source>
</evidence>
<evidence type="ECO:0000256" key="10">
    <source>
        <dbReference type="ARBA" id="ARBA00022840"/>
    </source>
</evidence>
<dbReference type="CDD" id="cd13972">
    <property type="entry name" value="UbiB"/>
    <property type="match status" value="1"/>
</dbReference>
<feature type="coiled-coil region" evidence="14">
    <location>
        <begin position="523"/>
        <end position="550"/>
    </location>
</feature>
<keyword evidence="7 13" id="KW-0812">Transmembrane</keyword>
<comment type="similarity">
    <text evidence="2">Belongs to the protein kinase superfamily. ADCK protein kinase family.</text>
</comment>
<dbReference type="HAMAP" id="MF_00414">
    <property type="entry name" value="UbiB"/>
    <property type="match status" value="1"/>
</dbReference>
<feature type="transmembrane region" description="Helical" evidence="13">
    <location>
        <begin position="551"/>
        <end position="570"/>
    </location>
</feature>
<keyword evidence="8 13" id="KW-0547">Nucleotide-binding</keyword>
<dbReference type="GO" id="GO:0004672">
    <property type="term" value="F:protein kinase activity"/>
    <property type="evidence" value="ECO:0007669"/>
    <property type="project" value="UniProtKB-UniRule"/>
</dbReference>
<evidence type="ECO:0000313" key="16">
    <source>
        <dbReference type="EMBL" id="VFK41490.1"/>
    </source>
</evidence>
<organism evidence="16">
    <name type="scientific">Candidatus Kentrum sp. SD</name>
    <dbReference type="NCBI Taxonomy" id="2126332"/>
    <lineage>
        <taxon>Bacteria</taxon>
        <taxon>Pseudomonadati</taxon>
        <taxon>Pseudomonadota</taxon>
        <taxon>Gammaproteobacteria</taxon>
        <taxon>Candidatus Kentrum</taxon>
    </lineage>
</organism>
<dbReference type="EMBL" id="CAADFR010000093">
    <property type="protein sequence ID" value="VFK41490.1"/>
    <property type="molecule type" value="Genomic_DNA"/>
</dbReference>
<gene>
    <name evidence="13" type="primary">ubiB</name>
    <name evidence="17" type="ORF">BECKSD772E_GA0070983_10982</name>
    <name evidence="16" type="ORF">BECKSD772F_GA0070984_10932</name>
</gene>
<comment type="caution">
    <text evidence="13">Lacks conserved residue(s) required for the propagation of feature annotation.</text>
</comment>
<evidence type="ECO:0000256" key="3">
    <source>
        <dbReference type="ARBA" id="ARBA00022475"/>
    </source>
</evidence>
<keyword evidence="4" id="KW-0997">Cell inner membrane</keyword>
<dbReference type="InterPro" id="IPR010232">
    <property type="entry name" value="UbiB"/>
</dbReference>
<evidence type="ECO:0000256" key="11">
    <source>
        <dbReference type="ARBA" id="ARBA00022989"/>
    </source>
</evidence>
<evidence type="ECO:0000256" key="9">
    <source>
        <dbReference type="ARBA" id="ARBA00022777"/>
    </source>
</evidence>
<dbReference type="Pfam" id="PF03109">
    <property type="entry name" value="ABC1"/>
    <property type="match status" value="1"/>
</dbReference>
<evidence type="ECO:0000256" key="6">
    <source>
        <dbReference type="ARBA" id="ARBA00022688"/>
    </source>
</evidence>
<proteinExistence type="inferred from homology"/>
<keyword evidence="5 13" id="KW-0808">Transferase</keyword>
<accession>A0A450YIT7</accession>
<dbReference type="PANTHER" id="PTHR10566">
    <property type="entry name" value="CHAPERONE-ACTIVITY OF BC1 COMPLEX CABC1 -RELATED"/>
    <property type="match status" value="1"/>
</dbReference>
<sequence length="571" mass="66075">MPVKCLDVDKKTVIVNSLFSITYQGIFSPVKKQFPFLSIQGPYDDNNQNQTNMNRIRQALRLAHINIILVRHGLDEIVFATHLFRPIRFLLYLLPWNWRRKPRAPRAVRLRRSLEDLGPIFVKFGQLLSTRRDLLPEDIADEFAKLQDRVPSFPGQQARALMERAYGCPLDRIFAAFDETPIASASIAQVHAARLPDGQEVVVKVLRPDIKRIIKRDISLLYSLAELAQRYWPTGRRLRPREVVAEYEKTILDELDLLREGASATQLRRNFQDSNDLYVPIVFWPQTRQNVMVMERISGIPVNDRKTMERHGVDLKLLAERGVKIFFTQVFQHNFFHADMHPGNVFVSIDTPQDPSYIAVDFGIMGTLTPQDQRYIAENFVAFFNRDYRRVAELHIMSGWVSSDTRVEEFESAIRTVCEPIFERPLKEISFGHLLVRLFQTARRFNMEVQPQLVLLEKTMLNIEGVGRQLYPDLDLWQTAKPFLERWVREQLGLRAMARELRAQLPRWGQALPTLPNLLYEALQEGRAQAANTSREVARIRQEVRRANQRTVLVVIASSLLISAALLFGAQ</sequence>
<evidence type="ECO:0000256" key="5">
    <source>
        <dbReference type="ARBA" id="ARBA00022679"/>
    </source>
</evidence>
<dbReference type="UniPathway" id="UPA00232"/>
<dbReference type="InterPro" id="IPR045308">
    <property type="entry name" value="UbiB_bact"/>
</dbReference>
<dbReference type="NCBIfam" id="NF003404">
    <property type="entry name" value="PRK04750.1"/>
    <property type="match status" value="1"/>
</dbReference>
<evidence type="ECO:0000256" key="2">
    <source>
        <dbReference type="ARBA" id="ARBA00009670"/>
    </source>
</evidence>
<keyword evidence="9 13" id="KW-0418">Kinase</keyword>
<keyword evidence="14" id="KW-0175">Coiled coil</keyword>
<evidence type="ECO:0000256" key="12">
    <source>
        <dbReference type="ARBA" id="ARBA00023136"/>
    </source>
</evidence>
<dbReference type="GO" id="GO:0005524">
    <property type="term" value="F:ATP binding"/>
    <property type="evidence" value="ECO:0007669"/>
    <property type="project" value="UniProtKB-KW"/>
</dbReference>
<keyword evidence="11 13" id="KW-1133">Transmembrane helix</keyword>
<keyword evidence="6 13" id="KW-0831">Ubiquinone biosynthesis</keyword>
<keyword evidence="3 13" id="KW-1003">Cell membrane</keyword>
<dbReference type="PANTHER" id="PTHR10566:SF113">
    <property type="entry name" value="PROTEIN ACTIVITY OF BC1 COMPLEX KINASE 7, CHLOROPLASTIC"/>
    <property type="match status" value="1"/>
</dbReference>
<evidence type="ECO:0000313" key="17">
    <source>
        <dbReference type="EMBL" id="VFK47556.1"/>
    </source>
</evidence>
<feature type="domain" description="ABC1 atypical kinase-like" evidence="15">
    <location>
        <begin position="145"/>
        <end position="395"/>
    </location>
</feature>
<dbReference type="InterPro" id="IPR011009">
    <property type="entry name" value="Kinase-like_dom_sf"/>
</dbReference>
<protein>
    <recommendedName>
        <fullName evidence="13">Probable protein kinase UbiB</fullName>
        <ecNumber evidence="13">2.7.-.-</ecNumber>
    </recommendedName>
    <alternativeName>
        <fullName evidence="13">Ubiquinone biosynthesis protein UbiB</fullName>
    </alternativeName>
</protein>
<keyword evidence="12 13" id="KW-0472">Membrane</keyword>
<comment type="function">
    <text evidence="13">Is probably a protein kinase regulator of UbiI activity which is involved in aerobic coenzyme Q (ubiquinone) biosynthesis.</text>
</comment>
<dbReference type="EC" id="2.7.-.-" evidence="13"/>
<evidence type="ECO:0000256" key="8">
    <source>
        <dbReference type="ARBA" id="ARBA00022741"/>
    </source>
</evidence>
<dbReference type="InterPro" id="IPR050154">
    <property type="entry name" value="UbiB_kinase"/>
</dbReference>
<dbReference type="InterPro" id="IPR004147">
    <property type="entry name" value="ABC1_dom"/>
</dbReference>
<evidence type="ECO:0000256" key="7">
    <source>
        <dbReference type="ARBA" id="ARBA00022692"/>
    </source>
</evidence>
<keyword evidence="10 13" id="KW-0067">ATP-binding</keyword>
<evidence type="ECO:0000256" key="1">
    <source>
        <dbReference type="ARBA" id="ARBA00005020"/>
    </source>
</evidence>
<comment type="similarity">
    <text evidence="13">Belongs to the ABC1 family. UbiB subfamily.</text>
</comment>
<evidence type="ECO:0000256" key="13">
    <source>
        <dbReference type="HAMAP-Rule" id="MF_00414"/>
    </source>
</evidence>
<evidence type="ECO:0000259" key="15">
    <source>
        <dbReference type="Pfam" id="PF03109"/>
    </source>
</evidence>
<feature type="binding site" evidence="13">
    <location>
        <begin position="182"/>
        <end position="190"/>
    </location>
    <ligand>
        <name>ATP</name>
        <dbReference type="ChEBI" id="CHEBI:30616"/>
    </ligand>
</feature>
<dbReference type="GO" id="GO:0005886">
    <property type="term" value="C:plasma membrane"/>
    <property type="evidence" value="ECO:0007669"/>
    <property type="project" value="UniProtKB-SubCell"/>
</dbReference>
<feature type="active site" description="Proton acceptor" evidence="13">
    <location>
        <position position="339"/>
    </location>
</feature>
<comment type="pathway">
    <text evidence="1 13">Cofactor biosynthesis; ubiquinone biosynthesis [regulation].</text>
</comment>
<dbReference type="NCBIfam" id="TIGR01982">
    <property type="entry name" value="UbiB"/>
    <property type="match status" value="1"/>
</dbReference>
<dbReference type="SUPFAM" id="SSF56112">
    <property type="entry name" value="Protein kinase-like (PK-like)"/>
    <property type="match status" value="1"/>
</dbReference>
<comment type="subcellular location">
    <subcellularLocation>
        <location evidence="13">Cell membrane</location>
        <topology evidence="13">Single-pass membrane protein</topology>
    </subcellularLocation>
</comment>
<evidence type="ECO:0000256" key="4">
    <source>
        <dbReference type="ARBA" id="ARBA00022519"/>
    </source>
</evidence>
<dbReference type="AlphaFoldDB" id="A0A450YIT7"/>
<dbReference type="GO" id="GO:0006744">
    <property type="term" value="P:ubiquinone biosynthetic process"/>
    <property type="evidence" value="ECO:0007669"/>
    <property type="project" value="UniProtKB-UniPathway"/>
</dbReference>
<name>A0A450YIT7_9GAMM</name>
<feature type="binding site" evidence="13">
    <location>
        <position position="204"/>
    </location>
    <ligand>
        <name>ATP</name>
        <dbReference type="ChEBI" id="CHEBI:30616"/>
    </ligand>
</feature>
<reference evidence="16" key="1">
    <citation type="submission" date="2019-02" db="EMBL/GenBank/DDBJ databases">
        <authorList>
            <person name="Gruber-Vodicka R. H."/>
            <person name="Seah K. B. B."/>
        </authorList>
    </citation>
    <scope>NUCLEOTIDE SEQUENCE</scope>
    <source>
        <strain evidence="17">BECK_S1320</strain>
        <strain evidence="16">BECK_S1321</strain>
    </source>
</reference>
<dbReference type="GO" id="GO:0010795">
    <property type="term" value="P:regulation of ubiquinone biosynthetic process"/>
    <property type="evidence" value="ECO:0007669"/>
    <property type="project" value="UniProtKB-UniRule"/>
</dbReference>
<dbReference type="EMBL" id="CAADFU010000098">
    <property type="protein sequence ID" value="VFK47556.1"/>
    <property type="molecule type" value="Genomic_DNA"/>
</dbReference>